<dbReference type="Pfam" id="PF03372">
    <property type="entry name" value="Exo_endo_phos"/>
    <property type="match status" value="1"/>
</dbReference>
<dbReference type="CDD" id="cd09086">
    <property type="entry name" value="ExoIII-like_AP-endo"/>
    <property type="match status" value="1"/>
</dbReference>
<feature type="domain" description="Endonuclease/exonuclease/phosphatase" evidence="7">
    <location>
        <begin position="4"/>
        <end position="246"/>
    </location>
</feature>
<gene>
    <name evidence="8" type="primary">xth</name>
    <name evidence="8" type="ORF">ABSH63_02130</name>
</gene>
<dbReference type="Proteomes" id="UP001465331">
    <property type="component" value="Unassembled WGS sequence"/>
</dbReference>
<dbReference type="InterPro" id="IPR020848">
    <property type="entry name" value="AP_endonuclease_F1_CS"/>
</dbReference>
<evidence type="ECO:0000256" key="3">
    <source>
        <dbReference type="ARBA" id="ARBA00007092"/>
    </source>
</evidence>
<proteinExistence type="inferred from homology"/>
<dbReference type="NCBIfam" id="TIGR00633">
    <property type="entry name" value="xth"/>
    <property type="match status" value="1"/>
</dbReference>
<dbReference type="Gene3D" id="3.60.10.10">
    <property type="entry name" value="Endonuclease/exonuclease/phosphatase"/>
    <property type="match status" value="1"/>
</dbReference>
<dbReference type="SUPFAM" id="SSF56219">
    <property type="entry name" value="DNase I-like"/>
    <property type="match status" value="1"/>
</dbReference>
<evidence type="ECO:0000313" key="8">
    <source>
        <dbReference type="EMBL" id="MES0872814.1"/>
    </source>
</evidence>
<dbReference type="RefSeq" id="WP_352887005.1">
    <property type="nucleotide sequence ID" value="NZ_JBEPIJ010000002.1"/>
</dbReference>
<dbReference type="GO" id="GO:0008311">
    <property type="term" value="F:double-stranded DNA 3'-5' DNA exonuclease activity"/>
    <property type="evidence" value="ECO:0007669"/>
    <property type="project" value="UniProtKB-EC"/>
</dbReference>
<dbReference type="InterPro" id="IPR037493">
    <property type="entry name" value="ExoIII-like"/>
</dbReference>
<keyword evidence="6" id="KW-0460">Magnesium</keyword>
<dbReference type="EC" id="3.1.11.2" evidence="8"/>
<evidence type="ECO:0000256" key="6">
    <source>
        <dbReference type="ARBA" id="ARBA00022842"/>
    </source>
</evidence>
<dbReference type="PROSITE" id="PS00728">
    <property type="entry name" value="AP_NUCLEASE_F1_3"/>
    <property type="match status" value="1"/>
</dbReference>
<dbReference type="InterPro" id="IPR036691">
    <property type="entry name" value="Endo/exonu/phosph_ase_sf"/>
</dbReference>
<keyword evidence="4" id="KW-0479">Metal-binding</keyword>
<dbReference type="NCBIfam" id="TIGR00195">
    <property type="entry name" value="exoDNase_III"/>
    <property type="match status" value="1"/>
</dbReference>
<accession>A0ABV2A8M4</accession>
<evidence type="ECO:0000259" key="7">
    <source>
        <dbReference type="Pfam" id="PF03372"/>
    </source>
</evidence>
<dbReference type="EMBL" id="JBEPIJ010000002">
    <property type="protein sequence ID" value="MES0872814.1"/>
    <property type="molecule type" value="Genomic_DNA"/>
</dbReference>
<protein>
    <submittedName>
        <fullName evidence="8">Exodeoxyribonuclease III</fullName>
        <ecNumber evidence="8">3.1.11.2</ecNumber>
    </submittedName>
</protein>
<keyword evidence="9" id="KW-1185">Reference proteome</keyword>
<evidence type="ECO:0000256" key="5">
    <source>
        <dbReference type="ARBA" id="ARBA00022801"/>
    </source>
</evidence>
<comment type="cofactor">
    <cofactor evidence="2">
        <name>Mg(2+)</name>
        <dbReference type="ChEBI" id="CHEBI:18420"/>
    </cofactor>
</comment>
<evidence type="ECO:0000256" key="4">
    <source>
        <dbReference type="ARBA" id="ARBA00022723"/>
    </source>
</evidence>
<name>A0ABV2A8M4_9GAMM</name>
<reference evidence="8 9" key="1">
    <citation type="submission" date="2024-06" db="EMBL/GenBank/DDBJ databases">
        <authorList>
            <person name="Li Z."/>
            <person name="Jiang Y."/>
        </authorList>
    </citation>
    <scope>NUCLEOTIDE SEQUENCE [LARGE SCALE GENOMIC DNA]</scope>
    <source>
        <strain evidence="8 9">HSW-8</strain>
    </source>
</reference>
<dbReference type="PANTHER" id="PTHR43250">
    <property type="entry name" value="EXODEOXYRIBONUCLEASE III"/>
    <property type="match status" value="1"/>
</dbReference>
<evidence type="ECO:0000256" key="2">
    <source>
        <dbReference type="ARBA" id="ARBA00001946"/>
    </source>
</evidence>
<dbReference type="InterPro" id="IPR004808">
    <property type="entry name" value="AP_endonuc_1"/>
</dbReference>
<evidence type="ECO:0000256" key="1">
    <source>
        <dbReference type="ARBA" id="ARBA00001936"/>
    </source>
</evidence>
<dbReference type="InterPro" id="IPR005135">
    <property type="entry name" value="Endo/exonuclease/phosphatase"/>
</dbReference>
<comment type="caution">
    <text evidence="8">The sequence shown here is derived from an EMBL/GenBank/DDBJ whole genome shotgun (WGS) entry which is preliminary data.</text>
</comment>
<comment type="similarity">
    <text evidence="3">Belongs to the DNA repair enzymes AP/ExoA family.</text>
</comment>
<organism evidence="8 9">
    <name type="scientific">Sinimarinibacterium thermocellulolyticum</name>
    <dbReference type="NCBI Taxonomy" id="3170016"/>
    <lineage>
        <taxon>Bacteria</taxon>
        <taxon>Pseudomonadati</taxon>
        <taxon>Pseudomonadota</taxon>
        <taxon>Gammaproteobacteria</taxon>
        <taxon>Nevskiales</taxon>
        <taxon>Nevskiaceae</taxon>
        <taxon>Sinimarinibacterium</taxon>
    </lineage>
</organism>
<comment type="cofactor">
    <cofactor evidence="1">
        <name>Mn(2+)</name>
        <dbReference type="ChEBI" id="CHEBI:29035"/>
    </cofactor>
</comment>
<dbReference type="PROSITE" id="PS51435">
    <property type="entry name" value="AP_NUCLEASE_F1_4"/>
    <property type="match status" value="1"/>
</dbReference>
<evidence type="ECO:0000313" key="9">
    <source>
        <dbReference type="Proteomes" id="UP001465331"/>
    </source>
</evidence>
<keyword evidence="5 8" id="KW-0378">Hydrolase</keyword>
<dbReference type="PANTHER" id="PTHR43250:SF2">
    <property type="entry name" value="EXODEOXYRIBONUCLEASE III"/>
    <property type="match status" value="1"/>
</dbReference>
<sequence>MKIATWNVNSLRVRLPQLLDWLAACPVDVIGIQETKLVDEAFPHAELAAAGYHAVHNGQKTYNGVALLSRLPITDVVRDLPGFADEQRRVIAGTVDGVRVINVYVVNGQAVGSDKYHYKLRFLEALRRYVAEELSRYPELAVVGDFNIAPAPEDTHDPAAWEGQILCSEAERDGLRALLALGLKDGFRLFEQPPQSFSWWDYRQAAFRRNMGLRIDHVLLSPPLAARCVQCWIDTAPRRLERPSDHAPVVAELVASSAK</sequence>